<evidence type="ECO:0000313" key="1">
    <source>
        <dbReference type="EMBL" id="KAH3703805.1"/>
    </source>
</evidence>
<organism evidence="1 2">
    <name type="scientific">Dreissena polymorpha</name>
    <name type="common">Zebra mussel</name>
    <name type="synonym">Mytilus polymorpha</name>
    <dbReference type="NCBI Taxonomy" id="45954"/>
    <lineage>
        <taxon>Eukaryota</taxon>
        <taxon>Metazoa</taxon>
        <taxon>Spiralia</taxon>
        <taxon>Lophotrochozoa</taxon>
        <taxon>Mollusca</taxon>
        <taxon>Bivalvia</taxon>
        <taxon>Autobranchia</taxon>
        <taxon>Heteroconchia</taxon>
        <taxon>Euheterodonta</taxon>
        <taxon>Imparidentia</taxon>
        <taxon>Neoheterodontei</taxon>
        <taxon>Myida</taxon>
        <taxon>Dreissenoidea</taxon>
        <taxon>Dreissenidae</taxon>
        <taxon>Dreissena</taxon>
    </lineage>
</organism>
<name>A0A9D3YRY5_DREPO</name>
<reference evidence="1" key="2">
    <citation type="submission" date="2020-11" db="EMBL/GenBank/DDBJ databases">
        <authorList>
            <person name="McCartney M.A."/>
            <person name="Auch B."/>
            <person name="Kono T."/>
            <person name="Mallez S."/>
            <person name="Becker A."/>
            <person name="Gohl D.M."/>
            <person name="Silverstein K.A.T."/>
            <person name="Koren S."/>
            <person name="Bechman K.B."/>
            <person name="Herman A."/>
            <person name="Abrahante J.E."/>
            <person name="Garbe J."/>
        </authorList>
    </citation>
    <scope>NUCLEOTIDE SEQUENCE</scope>
    <source>
        <strain evidence="1">Duluth1</strain>
        <tissue evidence="1">Whole animal</tissue>
    </source>
</reference>
<proteinExistence type="predicted"/>
<dbReference type="AlphaFoldDB" id="A0A9D3YRY5"/>
<dbReference type="EMBL" id="JAIWYP010000015">
    <property type="protein sequence ID" value="KAH3703805.1"/>
    <property type="molecule type" value="Genomic_DNA"/>
</dbReference>
<reference evidence="1" key="1">
    <citation type="journal article" date="2019" name="bioRxiv">
        <title>The Genome of the Zebra Mussel, Dreissena polymorpha: A Resource for Invasive Species Research.</title>
        <authorList>
            <person name="McCartney M.A."/>
            <person name="Auch B."/>
            <person name="Kono T."/>
            <person name="Mallez S."/>
            <person name="Zhang Y."/>
            <person name="Obille A."/>
            <person name="Becker A."/>
            <person name="Abrahante J.E."/>
            <person name="Garbe J."/>
            <person name="Badalamenti J.P."/>
            <person name="Herman A."/>
            <person name="Mangelson H."/>
            <person name="Liachko I."/>
            <person name="Sullivan S."/>
            <person name="Sone E.D."/>
            <person name="Koren S."/>
            <person name="Silverstein K.A.T."/>
            <person name="Beckman K.B."/>
            <person name="Gohl D.M."/>
        </authorList>
    </citation>
    <scope>NUCLEOTIDE SEQUENCE</scope>
    <source>
        <strain evidence="1">Duluth1</strain>
        <tissue evidence="1">Whole animal</tissue>
    </source>
</reference>
<comment type="caution">
    <text evidence="1">The sequence shown here is derived from an EMBL/GenBank/DDBJ whole genome shotgun (WGS) entry which is preliminary data.</text>
</comment>
<evidence type="ECO:0000313" key="2">
    <source>
        <dbReference type="Proteomes" id="UP000828390"/>
    </source>
</evidence>
<gene>
    <name evidence="1" type="ORF">DPMN_078852</name>
</gene>
<accession>A0A9D3YRY5</accession>
<protein>
    <submittedName>
        <fullName evidence="1">Uncharacterized protein</fullName>
    </submittedName>
</protein>
<sequence>MLIGEKAERQYDPVDVNLPEADPDASSASLCLFQTKIDLFSLFSEAVHFTLVCFG</sequence>
<dbReference type="Proteomes" id="UP000828390">
    <property type="component" value="Unassembled WGS sequence"/>
</dbReference>
<keyword evidence="2" id="KW-1185">Reference proteome</keyword>